<dbReference type="Proteomes" id="UP001152622">
    <property type="component" value="Chromosome 3"/>
</dbReference>
<protein>
    <submittedName>
        <fullName evidence="1">Uncharacterized protein</fullName>
    </submittedName>
</protein>
<name>A0A9Q1FWC7_SYNKA</name>
<accession>A0A9Q1FWC7</accession>
<dbReference type="AlphaFoldDB" id="A0A9Q1FWC7"/>
<organism evidence="1 2">
    <name type="scientific">Synaphobranchus kaupii</name>
    <name type="common">Kaup's arrowtooth eel</name>
    <dbReference type="NCBI Taxonomy" id="118154"/>
    <lineage>
        <taxon>Eukaryota</taxon>
        <taxon>Metazoa</taxon>
        <taxon>Chordata</taxon>
        <taxon>Craniata</taxon>
        <taxon>Vertebrata</taxon>
        <taxon>Euteleostomi</taxon>
        <taxon>Actinopterygii</taxon>
        <taxon>Neopterygii</taxon>
        <taxon>Teleostei</taxon>
        <taxon>Anguilliformes</taxon>
        <taxon>Synaphobranchidae</taxon>
        <taxon>Synaphobranchus</taxon>
    </lineage>
</organism>
<proteinExistence type="predicted"/>
<dbReference type="EMBL" id="JAINUF010000003">
    <property type="protein sequence ID" value="KAJ8368609.1"/>
    <property type="molecule type" value="Genomic_DNA"/>
</dbReference>
<reference evidence="1" key="1">
    <citation type="journal article" date="2023" name="Science">
        <title>Genome structures resolve the early diversification of teleost fishes.</title>
        <authorList>
            <person name="Parey E."/>
            <person name="Louis A."/>
            <person name="Montfort J."/>
            <person name="Bouchez O."/>
            <person name="Roques C."/>
            <person name="Iampietro C."/>
            <person name="Lluch J."/>
            <person name="Castinel A."/>
            <person name="Donnadieu C."/>
            <person name="Desvignes T."/>
            <person name="Floi Bucao C."/>
            <person name="Jouanno E."/>
            <person name="Wen M."/>
            <person name="Mejri S."/>
            <person name="Dirks R."/>
            <person name="Jansen H."/>
            <person name="Henkel C."/>
            <person name="Chen W.J."/>
            <person name="Zahm M."/>
            <person name="Cabau C."/>
            <person name="Klopp C."/>
            <person name="Thompson A.W."/>
            <person name="Robinson-Rechavi M."/>
            <person name="Braasch I."/>
            <person name="Lecointre G."/>
            <person name="Bobe J."/>
            <person name="Postlethwait J.H."/>
            <person name="Berthelot C."/>
            <person name="Roest Crollius H."/>
            <person name="Guiguen Y."/>
        </authorList>
    </citation>
    <scope>NUCLEOTIDE SEQUENCE</scope>
    <source>
        <strain evidence="1">WJC10195</strain>
    </source>
</reference>
<sequence length="84" mass="9297">MCRCSNPFKYSGLTLQLSGWGTGAGASPAWQRTCIAGIRDIMKSHSREAGRDTHLGRYAVQSNGPRTREQLNYTALQCPRPSIR</sequence>
<comment type="caution">
    <text evidence="1">The sequence shown here is derived from an EMBL/GenBank/DDBJ whole genome shotgun (WGS) entry which is preliminary data.</text>
</comment>
<evidence type="ECO:0000313" key="2">
    <source>
        <dbReference type="Proteomes" id="UP001152622"/>
    </source>
</evidence>
<evidence type="ECO:0000313" key="1">
    <source>
        <dbReference type="EMBL" id="KAJ8368609.1"/>
    </source>
</evidence>
<keyword evidence="2" id="KW-1185">Reference proteome</keyword>
<gene>
    <name evidence="1" type="ORF">SKAU_G00086370</name>
</gene>